<evidence type="ECO:0000313" key="7">
    <source>
        <dbReference type="Proteomes" id="UP001589766"/>
    </source>
</evidence>
<dbReference type="GO" id="GO:0016853">
    <property type="term" value="F:isomerase activity"/>
    <property type="evidence" value="ECO:0007669"/>
    <property type="project" value="UniProtKB-KW"/>
</dbReference>
<reference evidence="6 7" key="1">
    <citation type="submission" date="2024-09" db="EMBL/GenBank/DDBJ databases">
        <authorList>
            <person name="Sun Q."/>
            <person name="Mori K."/>
        </authorList>
    </citation>
    <scope>NUCLEOTIDE SEQUENCE [LARGE SCALE GENOMIC DNA]</scope>
    <source>
        <strain evidence="6 7">CCM 7609</strain>
    </source>
</reference>
<organism evidence="6 7">
    <name type="scientific">Citricoccus parietis</name>
    <dbReference type="NCBI Taxonomy" id="592307"/>
    <lineage>
        <taxon>Bacteria</taxon>
        <taxon>Bacillati</taxon>
        <taxon>Actinomycetota</taxon>
        <taxon>Actinomycetes</taxon>
        <taxon>Micrococcales</taxon>
        <taxon>Micrococcaceae</taxon>
        <taxon>Citricoccus</taxon>
    </lineage>
</organism>
<name>A0ABV6F066_9MICC</name>
<evidence type="ECO:0000256" key="4">
    <source>
        <dbReference type="RuleBase" id="RU000612"/>
    </source>
</evidence>
<sequence>MSSLGLQATGAALAAIDRHVPALVDDRVASRLDGKDHTLWGPAAEEEASQRLGWMDLFEDSRELVPQIEGLRAELAAEGISRVVLAGMGGSSLAPEVIAATVGCPLTVLDSTDPEMVGNVLAAGVADTVLVVSSKSGSTVETDSQRRVFEQAFNDAGLDAASRIVVVTDPGSPLEQSAREAGYRRVFTADPTVGGRYSALTAFGLVPTGLAGVDIAALLDDAEETREVLATDDPGNPGLQLGAAMAGTDPLRNKLVFSDEDSGLVGFGGWAEQLIAESTGKDGTGVLPVVVDAGDPETLSAADDLLQIRLVADPEDREAPDANDASDADSVPPLRSEHAVEVFGSLGAQLLLWEFATAVAGRILGINPFDQPDVEAAKTAARGLLDATPKSKRPDTVIGTVEVTGPDDVVNGPAGSPDDLGQVLAAVAQLVPAHGYLAVQAYLDRVGYPELEVLRAALATLSGRPVTFGWGPRFLHSTGQYHKGGTPEGVFLQVTADSDLDLDIPGRPFTFGQLLAAQAAGDASVLREHGRPVVRLHLTERTDGIGQLLRAAHGTQGSDGA</sequence>
<protein>
    <recommendedName>
        <fullName evidence="4">Glucose-6-phosphate isomerase</fullName>
        <ecNumber evidence="4">5.3.1.9</ecNumber>
    </recommendedName>
</protein>
<dbReference type="InterPro" id="IPR001672">
    <property type="entry name" value="G6P_Isomerase"/>
</dbReference>
<keyword evidence="1 4" id="KW-0312">Gluconeogenesis</keyword>
<dbReference type="Gene3D" id="3.40.50.10490">
    <property type="entry name" value="Glucose-6-phosphate isomerase like protein, domain 1"/>
    <property type="match status" value="3"/>
</dbReference>
<keyword evidence="2 4" id="KW-0324">Glycolysis</keyword>
<comment type="similarity">
    <text evidence="4">Belongs to the GPI family.</text>
</comment>
<dbReference type="EC" id="5.3.1.9" evidence="4"/>
<dbReference type="EMBL" id="JBHLWH010000001">
    <property type="protein sequence ID" value="MFC0246889.1"/>
    <property type="molecule type" value="Genomic_DNA"/>
</dbReference>
<dbReference type="PROSITE" id="PS51463">
    <property type="entry name" value="P_GLUCOSE_ISOMERASE_3"/>
    <property type="match status" value="1"/>
</dbReference>
<dbReference type="Pfam" id="PF00342">
    <property type="entry name" value="PGI"/>
    <property type="match status" value="1"/>
</dbReference>
<dbReference type="InterPro" id="IPR046348">
    <property type="entry name" value="SIS_dom_sf"/>
</dbReference>
<dbReference type="PRINTS" id="PR00662">
    <property type="entry name" value="G6PISOMERASE"/>
</dbReference>
<evidence type="ECO:0000256" key="1">
    <source>
        <dbReference type="ARBA" id="ARBA00022432"/>
    </source>
</evidence>
<dbReference type="PANTHER" id="PTHR11469:SF1">
    <property type="entry name" value="GLUCOSE-6-PHOSPHATE ISOMERASE"/>
    <property type="match status" value="1"/>
</dbReference>
<comment type="caution">
    <text evidence="6">The sequence shown here is derived from an EMBL/GenBank/DDBJ whole genome shotgun (WGS) entry which is preliminary data.</text>
</comment>
<evidence type="ECO:0000313" key="6">
    <source>
        <dbReference type="EMBL" id="MFC0246889.1"/>
    </source>
</evidence>
<comment type="pathway">
    <text evidence="4">Carbohydrate degradation; glycolysis; D-glyceraldehyde 3-phosphate and glycerone phosphate from D-glucose: step 2/4.</text>
</comment>
<dbReference type="RefSeq" id="WP_378039688.1">
    <property type="nucleotide sequence ID" value="NZ_JBHLWH010000001.1"/>
</dbReference>
<evidence type="ECO:0000256" key="5">
    <source>
        <dbReference type="SAM" id="MobiDB-lite"/>
    </source>
</evidence>
<gene>
    <name evidence="6" type="ORF">ACFFIO_00020</name>
</gene>
<proteinExistence type="inferred from homology"/>
<feature type="region of interest" description="Disordered" evidence="5">
    <location>
        <begin position="314"/>
        <end position="333"/>
    </location>
</feature>
<evidence type="ECO:0000256" key="2">
    <source>
        <dbReference type="ARBA" id="ARBA00023152"/>
    </source>
</evidence>
<keyword evidence="7" id="KW-1185">Reference proteome</keyword>
<comment type="catalytic activity">
    <reaction evidence="4">
        <text>alpha-D-glucose 6-phosphate = beta-D-fructose 6-phosphate</text>
        <dbReference type="Rhea" id="RHEA:11816"/>
        <dbReference type="ChEBI" id="CHEBI:57634"/>
        <dbReference type="ChEBI" id="CHEBI:58225"/>
        <dbReference type="EC" id="5.3.1.9"/>
    </reaction>
</comment>
<evidence type="ECO:0000256" key="3">
    <source>
        <dbReference type="ARBA" id="ARBA00023235"/>
    </source>
</evidence>
<dbReference type="PANTHER" id="PTHR11469">
    <property type="entry name" value="GLUCOSE-6-PHOSPHATE ISOMERASE"/>
    <property type="match status" value="1"/>
</dbReference>
<feature type="compositionally biased region" description="Low complexity" evidence="5">
    <location>
        <begin position="322"/>
        <end position="333"/>
    </location>
</feature>
<dbReference type="SUPFAM" id="SSF53697">
    <property type="entry name" value="SIS domain"/>
    <property type="match status" value="1"/>
</dbReference>
<dbReference type="Proteomes" id="UP001589766">
    <property type="component" value="Unassembled WGS sequence"/>
</dbReference>
<keyword evidence="3 4" id="KW-0413">Isomerase</keyword>
<accession>A0ABV6F066</accession>